<keyword evidence="2" id="KW-1185">Reference proteome</keyword>
<comment type="caution">
    <text evidence="1">The sequence shown here is derived from an EMBL/GenBank/DDBJ whole genome shotgun (WGS) entry which is preliminary data.</text>
</comment>
<dbReference type="PATRIC" id="fig|1675527.3.peg.1832"/>
<sequence length="324" mass="36249">MPDASAMTAILILLPFALLAGLAVWLHHLFEGEWLPHDLLREWHLSRRSLTELDAAWAAAPERSEIVITLTTTPSRIGLLKHTLRSLLDQSRPPARIVLNVPGFSLREQLPYQIPPELHALRALEIRRSEDLGPGTKLIPTLAAEAPDTPLLVLDDDRIYPKWLVACYEAMAARQPDYALTMGGWVVPADLTDRFTTIRSNLLMQPPAPIRAPRLKKPREVDVMLGVFSYLVRPRFFDLAEISALEGPEALRYVDDVRTSALCCAPKFVIPAPSLSFVPWSKRRAFQSTRLGLFNRGMGGGTRHNTVAIQHYADRWRVGGPKAP</sequence>
<dbReference type="OrthoDB" id="5465469at2"/>
<dbReference type="CDD" id="cd00761">
    <property type="entry name" value="Glyco_tranf_GTA_type"/>
    <property type="match status" value="1"/>
</dbReference>
<dbReference type="Proteomes" id="UP000037178">
    <property type="component" value="Unassembled WGS sequence"/>
</dbReference>
<dbReference type="AlphaFoldDB" id="A0A0J9E265"/>
<name>A0A0J9E265_9RHOB</name>
<evidence type="ECO:0000313" key="2">
    <source>
        <dbReference type="Proteomes" id="UP000037178"/>
    </source>
</evidence>
<evidence type="ECO:0008006" key="3">
    <source>
        <dbReference type="Google" id="ProtNLM"/>
    </source>
</evidence>
<gene>
    <name evidence="1" type="ORF">AIOL_001738</name>
</gene>
<organism evidence="1 2">
    <name type="scientific">Candidatus Rhodobacter oscarellae</name>
    <dbReference type="NCBI Taxonomy" id="1675527"/>
    <lineage>
        <taxon>Bacteria</taxon>
        <taxon>Pseudomonadati</taxon>
        <taxon>Pseudomonadota</taxon>
        <taxon>Alphaproteobacteria</taxon>
        <taxon>Rhodobacterales</taxon>
        <taxon>Rhodobacter group</taxon>
        <taxon>Rhodobacter</taxon>
    </lineage>
</organism>
<protein>
    <recommendedName>
        <fullName evidence="3">Glycosyltransferase</fullName>
    </recommendedName>
</protein>
<evidence type="ECO:0000313" key="1">
    <source>
        <dbReference type="EMBL" id="KMW56782.1"/>
    </source>
</evidence>
<dbReference type="RefSeq" id="WP_049642614.1">
    <property type="nucleotide sequence ID" value="NZ_LFTY01000002.1"/>
</dbReference>
<dbReference type="STRING" id="1675527.AIOL_001738"/>
<proteinExistence type="predicted"/>
<reference evidence="1 2" key="1">
    <citation type="submission" date="2015-06" db="EMBL/GenBank/DDBJ databases">
        <title>Draft genome sequence of an Alphaproteobacteria species associated to the Mediterranean sponge Oscarella lobularis.</title>
        <authorList>
            <person name="Jourda C."/>
            <person name="Santini S."/>
            <person name="Claverie J.-M."/>
        </authorList>
    </citation>
    <scope>NUCLEOTIDE SEQUENCE [LARGE SCALE GENOMIC DNA]</scope>
    <source>
        <strain evidence="1">IGS</strain>
    </source>
</reference>
<dbReference type="EMBL" id="LFTY01000002">
    <property type="protein sequence ID" value="KMW56782.1"/>
    <property type="molecule type" value="Genomic_DNA"/>
</dbReference>
<accession>A0A0J9E265</accession>